<dbReference type="InterPro" id="IPR025487">
    <property type="entry name" value="DUF4379"/>
</dbReference>
<sequence>MPRGKRKLTHEEYVKQVKDKNSKVEVLGTYLGNSIKILHKCKTCNHTWGVRPNSIKNGQGCPKCAGGVRLTQEEYVSQIVAKGINVEVLGEYVNSDTKIAHRCKKCTHIWDITPSDIKYGRGCPKCAGKRT</sequence>
<name>A0A5A4K365_9CAUD</name>
<feature type="domain" description="Treble clef zinc finger" evidence="1">
    <location>
        <begin position="20"/>
        <end position="66"/>
    </location>
</feature>
<evidence type="ECO:0000313" key="2">
    <source>
        <dbReference type="EMBL" id="AWY07739.1"/>
    </source>
</evidence>
<evidence type="ECO:0000259" key="1">
    <source>
        <dbReference type="Pfam" id="PF14311"/>
    </source>
</evidence>
<proteinExistence type="predicted"/>
<evidence type="ECO:0000313" key="3">
    <source>
        <dbReference type="Proteomes" id="UP000323995"/>
    </source>
</evidence>
<feature type="domain" description="Treble clef zinc finger" evidence="1">
    <location>
        <begin position="94"/>
        <end position="129"/>
    </location>
</feature>
<dbReference type="Proteomes" id="UP000323995">
    <property type="component" value="Genome"/>
</dbReference>
<dbReference type="Pfam" id="PF14311">
    <property type="entry name" value="DUF4379"/>
    <property type="match status" value="2"/>
</dbReference>
<reference evidence="2 3" key="1">
    <citation type="submission" date="2018-05" db="EMBL/GenBank/DDBJ databases">
        <title>Diversity of Listeria phage genomes.</title>
        <authorList>
            <person name="Bavisetty S.C.B."/>
            <person name="Vu H.T.K."/>
            <person name="Vongkamjan K."/>
        </authorList>
    </citation>
    <scope>NUCLEOTIDE SEQUENCE [LARGE SCALE GENOMIC DNA]</scope>
</reference>
<accession>A0A5A4K365</accession>
<organism evidence="2 3">
    <name type="scientific">Listeria phage LP-KV022</name>
    <dbReference type="NCBI Taxonomy" id="2178917"/>
    <lineage>
        <taxon>Viruses</taxon>
        <taxon>Duplodnaviria</taxon>
        <taxon>Heunggongvirae</taxon>
        <taxon>Uroviricota</taxon>
        <taxon>Caudoviricetes</taxon>
        <taxon>Homburgvirus</taxon>
        <taxon>Homburgvirus LP110</taxon>
    </lineage>
</organism>
<dbReference type="EMBL" id="MH299806">
    <property type="protein sequence ID" value="AWY07739.1"/>
    <property type="molecule type" value="Genomic_DNA"/>
</dbReference>
<protein>
    <recommendedName>
        <fullName evidence="1">Treble clef zinc finger domain-containing protein</fullName>
    </recommendedName>
</protein>